<dbReference type="Gene3D" id="3.30.420.10">
    <property type="entry name" value="Ribonuclease H-like superfamily/Ribonuclease H"/>
    <property type="match status" value="1"/>
</dbReference>
<dbReference type="FunFam" id="3.30.420.10:FF:000032">
    <property type="entry name" value="Retrovirus-related Pol polyprotein from transposon 297-like Protein"/>
    <property type="match status" value="1"/>
</dbReference>
<feature type="compositionally biased region" description="Basic and acidic residues" evidence="2">
    <location>
        <begin position="103"/>
        <end position="120"/>
    </location>
</feature>
<dbReference type="Pfam" id="PF17921">
    <property type="entry name" value="Integrase_H2C2"/>
    <property type="match status" value="1"/>
</dbReference>
<feature type="domain" description="Integrase catalytic" evidence="3">
    <location>
        <begin position="172"/>
        <end position="331"/>
    </location>
</feature>
<evidence type="ECO:0000256" key="2">
    <source>
        <dbReference type="SAM" id="MobiDB-lite"/>
    </source>
</evidence>
<dbReference type="AlphaFoldDB" id="A0A0J7KPG2"/>
<dbReference type="GO" id="GO:0003676">
    <property type="term" value="F:nucleic acid binding"/>
    <property type="evidence" value="ECO:0007669"/>
    <property type="project" value="InterPro"/>
</dbReference>
<feature type="region of interest" description="Disordered" evidence="2">
    <location>
        <begin position="100"/>
        <end position="120"/>
    </location>
</feature>
<protein>
    <recommendedName>
        <fullName evidence="1">RNA-directed DNA polymerase</fullName>
        <ecNumber evidence="1">2.7.7.49</ecNumber>
    </recommendedName>
</protein>
<comment type="caution">
    <text evidence="4">The sequence shown here is derived from an EMBL/GenBank/DDBJ whole genome shotgun (WGS) entry which is preliminary data.</text>
</comment>
<dbReference type="InterPro" id="IPR054465">
    <property type="entry name" value="Integrase_p58-like_C"/>
</dbReference>
<accession>A0A0J7KPG2</accession>
<dbReference type="PROSITE" id="PS50994">
    <property type="entry name" value="INTEGRASE"/>
    <property type="match status" value="1"/>
</dbReference>
<dbReference type="SUPFAM" id="SSF53098">
    <property type="entry name" value="Ribonuclease H-like"/>
    <property type="match status" value="1"/>
</dbReference>
<dbReference type="OrthoDB" id="7551731at2759"/>
<dbReference type="Pfam" id="PF00665">
    <property type="entry name" value="rve"/>
    <property type="match status" value="1"/>
</dbReference>
<dbReference type="EC" id="2.7.7.49" evidence="1"/>
<dbReference type="InterPro" id="IPR050951">
    <property type="entry name" value="Retrovirus_Pol_polyprotein"/>
</dbReference>
<dbReference type="PANTHER" id="PTHR37984:SF15">
    <property type="entry name" value="INTEGRASE CATALYTIC DOMAIN-CONTAINING PROTEIN"/>
    <property type="match status" value="1"/>
</dbReference>
<dbReference type="PaxDb" id="67767-A0A0J7KPG2"/>
<dbReference type="GO" id="GO:0015074">
    <property type="term" value="P:DNA integration"/>
    <property type="evidence" value="ECO:0007669"/>
    <property type="project" value="InterPro"/>
</dbReference>
<organism evidence="4 5">
    <name type="scientific">Lasius niger</name>
    <name type="common">Black garden ant</name>
    <dbReference type="NCBI Taxonomy" id="67767"/>
    <lineage>
        <taxon>Eukaryota</taxon>
        <taxon>Metazoa</taxon>
        <taxon>Ecdysozoa</taxon>
        <taxon>Arthropoda</taxon>
        <taxon>Hexapoda</taxon>
        <taxon>Insecta</taxon>
        <taxon>Pterygota</taxon>
        <taxon>Neoptera</taxon>
        <taxon>Endopterygota</taxon>
        <taxon>Hymenoptera</taxon>
        <taxon>Apocrita</taxon>
        <taxon>Aculeata</taxon>
        <taxon>Formicoidea</taxon>
        <taxon>Formicidae</taxon>
        <taxon>Formicinae</taxon>
        <taxon>Lasius</taxon>
        <taxon>Lasius</taxon>
    </lineage>
</organism>
<dbReference type="GO" id="GO:0003964">
    <property type="term" value="F:RNA-directed DNA polymerase activity"/>
    <property type="evidence" value="ECO:0007669"/>
    <property type="project" value="UniProtKB-EC"/>
</dbReference>
<dbReference type="InterPro" id="IPR001584">
    <property type="entry name" value="Integrase_cat-core"/>
</dbReference>
<dbReference type="Proteomes" id="UP000036403">
    <property type="component" value="Unassembled WGS sequence"/>
</dbReference>
<dbReference type="Pfam" id="PF22938">
    <property type="entry name" value="Integrase_p58_C"/>
    <property type="match status" value="1"/>
</dbReference>
<proteinExistence type="predicted"/>
<sequence>MSFKDLEGQLARWLKRLQEYEFEIIHCRGLIHKNADGLSRRQCELFGFEYCAKVEKRNMEESRKSVARIILVKEFLQEWRKKQTEDPSISFIYHGKKTGVRPSRSEIPTRDEAHDSSSRGHFGDNKTLVKIRKRFYWATCKQDVEQWCKICKVCVSKNGPLGKGKSPLQIYNVGAPFERLQMDIFGPLPTTTSGNRCLLVIIDCFTKWVEAFPLKNIKARMVAEVFVRQIISRHRVSLKVHADQGKNFESKLFAELMNLFGIRKTRTTALHPQSDGQVERQHQTIINYLAKYISKNQKDWDRWVLMFLLAYRFSKHEITSVTPTELCFARDLKLPLDLLLGSPPKNEFQSVGGFVRNLKEKLERINFDVRERMDVKSRRTKSWYDRKAKQTLFQEGEKVWFYNPQRMKGRVPKLQSNWEGLFLIVRKLSDIVNCIQKSSRHKKKVVHADRLASSSER</sequence>
<keyword evidence="5" id="KW-1185">Reference proteome</keyword>
<name>A0A0J7KPG2_LASNI</name>
<evidence type="ECO:0000313" key="4">
    <source>
        <dbReference type="EMBL" id="KMQ92146.1"/>
    </source>
</evidence>
<evidence type="ECO:0000256" key="1">
    <source>
        <dbReference type="ARBA" id="ARBA00012493"/>
    </source>
</evidence>
<dbReference type="InterPro" id="IPR041588">
    <property type="entry name" value="Integrase_H2C2"/>
</dbReference>
<dbReference type="PANTHER" id="PTHR37984">
    <property type="entry name" value="PROTEIN CBG26694"/>
    <property type="match status" value="1"/>
</dbReference>
<reference evidence="4 5" key="1">
    <citation type="submission" date="2015-04" db="EMBL/GenBank/DDBJ databases">
        <title>Lasius niger genome sequencing.</title>
        <authorList>
            <person name="Konorov E.A."/>
            <person name="Nikitin M.A."/>
            <person name="Kirill M.V."/>
            <person name="Chang P."/>
        </authorList>
    </citation>
    <scope>NUCLEOTIDE SEQUENCE [LARGE SCALE GENOMIC DNA]</scope>
    <source>
        <tissue evidence="4">Whole</tissue>
    </source>
</reference>
<dbReference type="InterPro" id="IPR036397">
    <property type="entry name" value="RNaseH_sf"/>
</dbReference>
<gene>
    <name evidence="4" type="ORF">RF55_7913</name>
</gene>
<dbReference type="EMBL" id="LBMM01004720">
    <property type="protein sequence ID" value="KMQ92146.1"/>
    <property type="molecule type" value="Genomic_DNA"/>
</dbReference>
<dbReference type="Gene3D" id="1.10.340.70">
    <property type="match status" value="1"/>
</dbReference>
<evidence type="ECO:0000313" key="5">
    <source>
        <dbReference type="Proteomes" id="UP000036403"/>
    </source>
</evidence>
<dbReference type="InterPro" id="IPR012337">
    <property type="entry name" value="RNaseH-like_sf"/>
</dbReference>
<evidence type="ECO:0000259" key="3">
    <source>
        <dbReference type="PROSITE" id="PS50994"/>
    </source>
</evidence>